<dbReference type="GO" id="GO:0015740">
    <property type="term" value="P:C4-dicarboxylate transport"/>
    <property type="evidence" value="ECO:0007669"/>
    <property type="project" value="TreeGrafter"/>
</dbReference>
<dbReference type="InterPro" id="IPR055348">
    <property type="entry name" value="DctQ"/>
</dbReference>
<keyword evidence="2 9" id="KW-0813">Transport</keyword>
<feature type="domain" description="Tripartite ATP-independent periplasmic transporters DctQ component" evidence="10">
    <location>
        <begin position="35"/>
        <end position="166"/>
    </location>
</feature>
<evidence type="ECO:0000313" key="12">
    <source>
        <dbReference type="Proteomes" id="UP000245629"/>
    </source>
</evidence>
<comment type="similarity">
    <text evidence="8 9">Belongs to the TRAP transporter small permease family.</text>
</comment>
<keyword evidence="5 9" id="KW-0812">Transmembrane</keyword>
<proteinExistence type="inferred from homology"/>
<evidence type="ECO:0000256" key="3">
    <source>
        <dbReference type="ARBA" id="ARBA00022475"/>
    </source>
</evidence>
<evidence type="ECO:0000256" key="4">
    <source>
        <dbReference type="ARBA" id="ARBA00022519"/>
    </source>
</evidence>
<gene>
    <name evidence="11" type="ORF">DEW08_06180</name>
</gene>
<keyword evidence="4 9" id="KW-0997">Cell inner membrane</keyword>
<dbReference type="GO" id="GO:0005886">
    <property type="term" value="C:plasma membrane"/>
    <property type="evidence" value="ECO:0007669"/>
    <property type="project" value="UniProtKB-SubCell"/>
</dbReference>
<evidence type="ECO:0000256" key="8">
    <source>
        <dbReference type="ARBA" id="ARBA00038436"/>
    </source>
</evidence>
<keyword evidence="3" id="KW-1003">Cell membrane</keyword>
<dbReference type="PANTHER" id="PTHR35011:SF11">
    <property type="entry name" value="TRAP TRANSPORTER SMALL PERMEASE PROTEIN"/>
    <property type="match status" value="1"/>
</dbReference>
<sequence>MSNDLLEAGLETAPPKTAVPIGLERAVAALSMAALCVITFANVVARYLTDVSLAFTEEYSIFLLVVMTLTGSAVAAAADRHIRITFVTDRLSTGGRRAAAIVSAAASVAMFGFLVWYGGRLTYDQWRFEETSPGLGNPQWIYTVWLPLLSAVVALRVVGRTVRSLKEHR</sequence>
<feature type="transmembrane region" description="Helical" evidence="9">
    <location>
        <begin position="26"/>
        <end position="47"/>
    </location>
</feature>
<dbReference type="Pfam" id="PF04290">
    <property type="entry name" value="DctQ"/>
    <property type="match status" value="1"/>
</dbReference>
<evidence type="ECO:0000256" key="5">
    <source>
        <dbReference type="ARBA" id="ARBA00022692"/>
    </source>
</evidence>
<comment type="subunit">
    <text evidence="9">The complex comprises the extracytoplasmic solute receptor protein and the two transmembrane proteins.</text>
</comment>
<evidence type="ECO:0000256" key="7">
    <source>
        <dbReference type="ARBA" id="ARBA00023136"/>
    </source>
</evidence>
<comment type="subcellular location">
    <subcellularLocation>
        <location evidence="1 9">Cell inner membrane</location>
        <topology evidence="1 9">Multi-pass membrane protein</topology>
    </subcellularLocation>
</comment>
<evidence type="ECO:0000256" key="9">
    <source>
        <dbReference type="RuleBase" id="RU369079"/>
    </source>
</evidence>
<dbReference type="KEGG" id="azz:DEW08_06180"/>
<evidence type="ECO:0000256" key="1">
    <source>
        <dbReference type="ARBA" id="ARBA00004429"/>
    </source>
</evidence>
<dbReference type="GO" id="GO:0022857">
    <property type="term" value="F:transmembrane transporter activity"/>
    <property type="evidence" value="ECO:0007669"/>
    <property type="project" value="UniProtKB-UniRule"/>
</dbReference>
<accession>A0A2S2CN60</accession>
<evidence type="ECO:0000259" key="10">
    <source>
        <dbReference type="Pfam" id="PF04290"/>
    </source>
</evidence>
<name>A0A2S2CN60_9PROT</name>
<keyword evidence="7 9" id="KW-0472">Membrane</keyword>
<evidence type="ECO:0000313" key="11">
    <source>
        <dbReference type="EMBL" id="AWK85906.1"/>
    </source>
</evidence>
<reference evidence="12" key="1">
    <citation type="submission" date="2018-05" db="EMBL/GenBank/DDBJ databases">
        <title>Azospirillum thermophila sp. nov., a novel isolated from hot spring.</title>
        <authorList>
            <person name="Zhao Z."/>
        </authorList>
    </citation>
    <scope>NUCLEOTIDE SEQUENCE [LARGE SCALE GENOMIC DNA]</scope>
    <source>
        <strain evidence="12">CFH 70021</strain>
    </source>
</reference>
<comment type="function">
    <text evidence="9">Part of the tripartite ATP-independent periplasmic (TRAP) transport system.</text>
</comment>
<dbReference type="RefSeq" id="WP_109325345.1">
    <property type="nucleotide sequence ID" value="NZ_CP029353.1"/>
</dbReference>
<feature type="transmembrane region" description="Helical" evidence="9">
    <location>
        <begin position="98"/>
        <end position="119"/>
    </location>
</feature>
<keyword evidence="12" id="KW-1185">Reference proteome</keyword>
<feature type="transmembrane region" description="Helical" evidence="9">
    <location>
        <begin position="59"/>
        <end position="78"/>
    </location>
</feature>
<organism evidence="11 12">
    <name type="scientific">Azospirillum thermophilum</name>
    <dbReference type="NCBI Taxonomy" id="2202148"/>
    <lineage>
        <taxon>Bacteria</taxon>
        <taxon>Pseudomonadati</taxon>
        <taxon>Pseudomonadota</taxon>
        <taxon>Alphaproteobacteria</taxon>
        <taxon>Rhodospirillales</taxon>
        <taxon>Azospirillaceae</taxon>
        <taxon>Azospirillum</taxon>
    </lineage>
</organism>
<keyword evidence="6 9" id="KW-1133">Transmembrane helix</keyword>
<dbReference type="OrthoDB" id="4964541at2"/>
<feature type="transmembrane region" description="Helical" evidence="9">
    <location>
        <begin position="139"/>
        <end position="159"/>
    </location>
</feature>
<dbReference type="AlphaFoldDB" id="A0A2S2CN60"/>
<evidence type="ECO:0000256" key="6">
    <source>
        <dbReference type="ARBA" id="ARBA00022989"/>
    </source>
</evidence>
<protein>
    <recommendedName>
        <fullName evidence="9">TRAP transporter small permease protein</fullName>
    </recommendedName>
</protein>
<dbReference type="Proteomes" id="UP000245629">
    <property type="component" value="Chromosome 2"/>
</dbReference>
<dbReference type="EMBL" id="CP029353">
    <property type="protein sequence ID" value="AWK85906.1"/>
    <property type="molecule type" value="Genomic_DNA"/>
</dbReference>
<evidence type="ECO:0000256" key="2">
    <source>
        <dbReference type="ARBA" id="ARBA00022448"/>
    </source>
</evidence>
<dbReference type="PANTHER" id="PTHR35011">
    <property type="entry name" value="2,3-DIKETO-L-GULONATE TRAP TRANSPORTER SMALL PERMEASE PROTEIN YIAM"/>
    <property type="match status" value="1"/>
</dbReference>
<dbReference type="InterPro" id="IPR007387">
    <property type="entry name" value="TRAP_DctQ"/>
</dbReference>